<dbReference type="EMBL" id="CP006841">
    <property type="protein sequence ID" value="ALA67562.1"/>
    <property type="molecule type" value="Genomic_DNA"/>
</dbReference>
<proteinExistence type="predicted"/>
<dbReference type="STRING" id="1408189.CLAC_07310"/>
<accession>A0A0K2H0I8</accession>
<dbReference type="PATRIC" id="fig|1408189.4.peg.1464"/>
<dbReference type="KEGG" id="clw:CLAC_07310"/>
<dbReference type="Proteomes" id="UP000058446">
    <property type="component" value="Chromosome"/>
</dbReference>
<dbReference type="OrthoDB" id="4423416at2"/>
<dbReference type="RefSeq" id="WP_053412322.1">
    <property type="nucleotide sequence ID" value="NZ_CP006841.1"/>
</dbReference>
<keyword evidence="2" id="KW-1185">Reference proteome</keyword>
<sequence>MKIKWNREAFEQIRRAPGIVADLNARAGRIAEAAGPGFEPGSYEGKTRHRASVITATAKAKAQDAKHHTILRSVDAGR</sequence>
<evidence type="ECO:0000313" key="2">
    <source>
        <dbReference type="Proteomes" id="UP000058446"/>
    </source>
</evidence>
<organism evidence="1 2">
    <name type="scientific">Corynebacterium lactis RW2-5</name>
    <dbReference type="NCBI Taxonomy" id="1408189"/>
    <lineage>
        <taxon>Bacteria</taxon>
        <taxon>Bacillati</taxon>
        <taxon>Actinomycetota</taxon>
        <taxon>Actinomycetes</taxon>
        <taxon>Mycobacteriales</taxon>
        <taxon>Corynebacteriaceae</taxon>
        <taxon>Corynebacterium</taxon>
    </lineage>
</organism>
<gene>
    <name evidence="1" type="ORF">CLAC_07310</name>
</gene>
<reference evidence="1 2" key="1">
    <citation type="submission" date="2013-10" db="EMBL/GenBank/DDBJ databases">
        <title>Complete genome sequence of Corynebacterium lactis DSM 45799(T), isolated from raw cow milk.</title>
        <authorList>
            <person name="Ruckert C."/>
            <person name="Albersmeier A."/>
            <person name="Lipski A."/>
            <person name="Kalinowski J."/>
        </authorList>
    </citation>
    <scope>NUCLEOTIDE SEQUENCE [LARGE SCALE GENOMIC DNA]</scope>
    <source>
        <strain evidence="1 2">RW2-5</strain>
    </source>
</reference>
<dbReference type="AlphaFoldDB" id="A0A0K2H0I8"/>
<protein>
    <submittedName>
        <fullName evidence="1">Uncharacterized protein</fullName>
    </submittedName>
</protein>
<name>A0A0K2H0I8_9CORY</name>
<evidence type="ECO:0000313" key="1">
    <source>
        <dbReference type="EMBL" id="ALA67562.1"/>
    </source>
</evidence>